<reference evidence="2" key="1">
    <citation type="submission" date="2021-01" db="EMBL/GenBank/DDBJ databases">
        <authorList>
            <person name="Corre E."/>
            <person name="Pelletier E."/>
            <person name="Niang G."/>
            <person name="Scheremetjew M."/>
            <person name="Finn R."/>
            <person name="Kale V."/>
            <person name="Holt S."/>
            <person name="Cochrane G."/>
            <person name="Meng A."/>
            <person name="Brown T."/>
            <person name="Cohen L."/>
        </authorList>
    </citation>
    <scope>NUCLEOTIDE SEQUENCE</scope>
    <source>
        <strain evidence="2">OF101</strain>
    </source>
</reference>
<feature type="region of interest" description="Disordered" evidence="1">
    <location>
        <begin position="100"/>
        <end position="120"/>
    </location>
</feature>
<feature type="compositionally biased region" description="Basic and acidic residues" evidence="1">
    <location>
        <begin position="100"/>
        <end position="113"/>
    </location>
</feature>
<proteinExistence type="predicted"/>
<protein>
    <submittedName>
        <fullName evidence="2">Uncharacterized protein</fullName>
    </submittedName>
</protein>
<accession>A0A7S1WMV5</accession>
<evidence type="ECO:0000313" key="2">
    <source>
        <dbReference type="EMBL" id="CAD9177413.1"/>
    </source>
</evidence>
<organism evidence="2">
    <name type="scientific">Alexandrium catenella</name>
    <name type="common">Red tide dinoflagellate</name>
    <name type="synonym">Gonyaulax catenella</name>
    <dbReference type="NCBI Taxonomy" id="2925"/>
    <lineage>
        <taxon>Eukaryota</taxon>
        <taxon>Sar</taxon>
        <taxon>Alveolata</taxon>
        <taxon>Dinophyceae</taxon>
        <taxon>Gonyaulacales</taxon>
        <taxon>Pyrocystaceae</taxon>
        <taxon>Alexandrium</taxon>
    </lineage>
</organism>
<sequence>MQSLLQGHQRLKEQSAVLGDAVELFERIADSNALVAMRDRLLRNFKSREEMLDQELEHVPAEQRLELLNFVQTRAIGELRLAAEVQEHIWQWKKVDLHGGFEPHSEADGRVRTESSNCSG</sequence>
<gene>
    <name evidence="2" type="ORF">ACAT0790_LOCUS54182</name>
</gene>
<dbReference type="EMBL" id="HBGE01090960">
    <property type="protein sequence ID" value="CAD9177413.1"/>
    <property type="molecule type" value="Transcribed_RNA"/>
</dbReference>
<name>A0A7S1WMV5_ALECA</name>
<dbReference type="AlphaFoldDB" id="A0A7S1WMV5"/>
<evidence type="ECO:0000256" key="1">
    <source>
        <dbReference type="SAM" id="MobiDB-lite"/>
    </source>
</evidence>